<dbReference type="STRING" id="244447.ENSCSEP00000018468"/>
<reference evidence="7 8" key="1">
    <citation type="journal article" date="2014" name="Nat. Genet.">
        <title>Whole-genome sequence of a flatfish provides insights into ZW sex chromosome evolution and adaptation to a benthic lifestyle.</title>
        <authorList>
            <person name="Chen S."/>
            <person name="Zhang G."/>
            <person name="Shao C."/>
            <person name="Huang Q."/>
            <person name="Liu G."/>
            <person name="Zhang P."/>
            <person name="Song W."/>
            <person name="An N."/>
            <person name="Chalopin D."/>
            <person name="Volff J.N."/>
            <person name="Hong Y."/>
            <person name="Li Q."/>
            <person name="Sha Z."/>
            <person name="Zhou H."/>
            <person name="Xie M."/>
            <person name="Yu Q."/>
            <person name="Liu Y."/>
            <person name="Xiang H."/>
            <person name="Wang N."/>
            <person name="Wu K."/>
            <person name="Yang C."/>
            <person name="Zhou Q."/>
            <person name="Liao X."/>
            <person name="Yang L."/>
            <person name="Hu Q."/>
            <person name="Zhang J."/>
            <person name="Meng L."/>
            <person name="Jin L."/>
            <person name="Tian Y."/>
            <person name="Lian J."/>
            <person name="Yang J."/>
            <person name="Miao G."/>
            <person name="Liu S."/>
            <person name="Liang Z."/>
            <person name="Yan F."/>
            <person name="Li Y."/>
            <person name="Sun B."/>
            <person name="Zhang H."/>
            <person name="Zhang J."/>
            <person name="Zhu Y."/>
            <person name="Du M."/>
            <person name="Zhao Y."/>
            <person name="Schartl M."/>
            <person name="Tang Q."/>
            <person name="Wang J."/>
        </authorList>
    </citation>
    <scope>NUCLEOTIDE SEQUENCE</scope>
</reference>
<dbReference type="GO" id="GO:0006355">
    <property type="term" value="P:regulation of DNA-templated transcription"/>
    <property type="evidence" value="ECO:0007669"/>
    <property type="project" value="TreeGrafter"/>
</dbReference>
<dbReference type="GO" id="GO:0003677">
    <property type="term" value="F:DNA binding"/>
    <property type="evidence" value="ECO:0007669"/>
    <property type="project" value="TreeGrafter"/>
</dbReference>
<evidence type="ECO:0000256" key="3">
    <source>
        <dbReference type="PROSITE-ProRule" id="PRU00475"/>
    </source>
</evidence>
<dbReference type="GeneTree" id="ENSGT00940000166431"/>
<dbReference type="InParanoid" id="A0A3P8VTD2"/>
<dbReference type="SMART" id="SM00571">
    <property type="entry name" value="DDT"/>
    <property type="match status" value="1"/>
</dbReference>
<proteinExistence type="predicted"/>
<evidence type="ECO:0000259" key="6">
    <source>
        <dbReference type="PROSITE" id="PS51136"/>
    </source>
</evidence>
<dbReference type="Pfam" id="PF02791">
    <property type="entry name" value="DDT"/>
    <property type="match status" value="1"/>
</dbReference>
<evidence type="ECO:0000313" key="7">
    <source>
        <dbReference type="Ensembl" id="ENSCSEP00000018468.1"/>
    </source>
</evidence>
<organism evidence="7 8">
    <name type="scientific">Cynoglossus semilaevis</name>
    <name type="common">Tongue sole</name>
    <dbReference type="NCBI Taxonomy" id="244447"/>
    <lineage>
        <taxon>Eukaryota</taxon>
        <taxon>Metazoa</taxon>
        <taxon>Chordata</taxon>
        <taxon>Craniata</taxon>
        <taxon>Vertebrata</taxon>
        <taxon>Euteleostomi</taxon>
        <taxon>Actinopterygii</taxon>
        <taxon>Neopterygii</taxon>
        <taxon>Teleostei</taxon>
        <taxon>Neoteleostei</taxon>
        <taxon>Acanthomorphata</taxon>
        <taxon>Carangaria</taxon>
        <taxon>Pleuronectiformes</taxon>
        <taxon>Pleuronectoidei</taxon>
        <taxon>Cynoglossidae</taxon>
        <taxon>Cynoglossinae</taxon>
        <taxon>Cynoglossus</taxon>
    </lineage>
</organism>
<dbReference type="Ensembl" id="ENSCSET00000018698.1">
    <property type="protein sequence ID" value="ENSCSEP00000018468.1"/>
    <property type="gene ID" value="ENSCSEG00000011841.1"/>
</dbReference>
<dbReference type="PROSITE" id="PS50827">
    <property type="entry name" value="DDT"/>
    <property type="match status" value="1"/>
</dbReference>
<accession>A0A3P8VTD2</accession>
<feature type="domain" description="DDT" evidence="5">
    <location>
        <begin position="338"/>
        <end position="402"/>
    </location>
</feature>
<dbReference type="GO" id="GO:0008623">
    <property type="term" value="C:CHRAC"/>
    <property type="evidence" value="ECO:0007669"/>
    <property type="project" value="TreeGrafter"/>
</dbReference>
<keyword evidence="8" id="KW-1185">Reference proteome</keyword>
<sequence length="510" mass="58982">MPLLHRKAFVRQKPPEDLRPEEEVFLCKITHEIFRTYSEFFERTILCNSLVWSCALTGRAGLTYLEAVESERRAQQNLQNFPSALVVPLLQLVAASSHCRLTELCEDIYCYVKERFFVGETVDEGDAIIISDSDDDNSSSAMKSPTAQVNKKKKLLSPSVFKYKVRMIKDEDGTPFIVKAIQIRRKSTLSRERLKLFLKHHCEPKNGTIIVKYHLSEHTFSNVFPDEPPNFPFRSPSKGERRLKKEKEDLQEAKRREKEDKERMKEEQRKRFEEEKQKRKEEKERQKLEKEKEREKLKEEKKKYAERLKLWNKPRDDMECEDLKDLPSPVPVTTRLPAELFGDALMVLEFLRAFGEVFDLKDEFPDGVSLVLEEALVGSDPEGPLCELLFFFLSAIFQALDEEQEEVTKDQAELTEALDDDSDVTRSAMSAVASLAAAWPQLHCSLKRLDLDSCTLTEILRLHILACGANAKFRFQKQGGFTLMDDPCVELRLTEPTLLKRLSCTAVYDL</sequence>
<dbReference type="InterPro" id="IPR047171">
    <property type="entry name" value="BAZ1A"/>
</dbReference>
<dbReference type="GO" id="GO:0045740">
    <property type="term" value="P:positive regulation of DNA replication"/>
    <property type="evidence" value="ECO:0007669"/>
    <property type="project" value="TreeGrafter"/>
</dbReference>
<dbReference type="PANTHER" id="PTHR46510">
    <property type="entry name" value="BROMODOMAIN ADJACENT TO ZINC FINGER DOMAIN PROTEIN 1A"/>
    <property type="match status" value="1"/>
</dbReference>
<evidence type="ECO:0000259" key="5">
    <source>
        <dbReference type="PROSITE" id="PS50827"/>
    </source>
</evidence>
<evidence type="ECO:0000256" key="4">
    <source>
        <dbReference type="SAM" id="MobiDB-lite"/>
    </source>
</evidence>
<dbReference type="GO" id="GO:0006338">
    <property type="term" value="P:chromatin remodeling"/>
    <property type="evidence" value="ECO:0007669"/>
    <property type="project" value="InterPro"/>
</dbReference>
<comment type="subcellular location">
    <subcellularLocation>
        <location evidence="1 3">Nucleus</location>
    </subcellularLocation>
</comment>
<dbReference type="GO" id="GO:0031445">
    <property type="term" value="P:regulation of heterochromatin formation"/>
    <property type="evidence" value="ECO:0007669"/>
    <property type="project" value="TreeGrafter"/>
</dbReference>
<dbReference type="GO" id="GO:0000228">
    <property type="term" value="C:nuclear chromosome"/>
    <property type="evidence" value="ECO:0007669"/>
    <property type="project" value="TreeGrafter"/>
</dbReference>
<name>A0A3P8VTD2_CYNSE</name>
<dbReference type="AlphaFoldDB" id="A0A3P8VTD2"/>
<feature type="compositionally biased region" description="Basic and acidic residues" evidence="4">
    <location>
        <begin position="237"/>
        <end position="296"/>
    </location>
</feature>
<dbReference type="PROSITE" id="PS51136">
    <property type="entry name" value="WAC"/>
    <property type="match status" value="1"/>
</dbReference>
<evidence type="ECO:0000313" key="8">
    <source>
        <dbReference type="Proteomes" id="UP000265120"/>
    </source>
</evidence>
<dbReference type="InterPro" id="IPR013136">
    <property type="entry name" value="WSTF_Acf1_Cbp146"/>
</dbReference>
<reference evidence="7" key="2">
    <citation type="submission" date="2025-08" db="UniProtKB">
        <authorList>
            <consortium name="Ensembl"/>
        </authorList>
    </citation>
    <scope>IDENTIFICATION</scope>
</reference>
<feature type="region of interest" description="Disordered" evidence="4">
    <location>
        <begin position="224"/>
        <end position="296"/>
    </location>
</feature>
<dbReference type="InterPro" id="IPR018501">
    <property type="entry name" value="DDT_dom"/>
</dbReference>
<protein>
    <submittedName>
        <fullName evidence="7">Bromodomain adjacent to zinc finger domain, 1A</fullName>
    </submittedName>
</protein>
<evidence type="ECO:0000256" key="1">
    <source>
        <dbReference type="ARBA" id="ARBA00004123"/>
    </source>
</evidence>
<evidence type="ECO:0000256" key="2">
    <source>
        <dbReference type="ARBA" id="ARBA00023242"/>
    </source>
</evidence>
<dbReference type="Pfam" id="PF10537">
    <property type="entry name" value="WAC_Acf1_DNA_bd"/>
    <property type="match status" value="1"/>
</dbReference>
<dbReference type="Proteomes" id="UP000265120">
    <property type="component" value="Chromosome 1"/>
</dbReference>
<reference evidence="7" key="3">
    <citation type="submission" date="2025-09" db="UniProtKB">
        <authorList>
            <consortium name="Ensembl"/>
        </authorList>
    </citation>
    <scope>IDENTIFICATION</scope>
</reference>
<dbReference type="OMA" id="EMFAGPP"/>
<feature type="domain" description="WAC" evidence="6">
    <location>
        <begin position="22"/>
        <end position="133"/>
    </location>
</feature>
<dbReference type="PANTHER" id="PTHR46510:SF1">
    <property type="entry name" value="BROMODOMAIN ADJACENT TO ZINC FINGER DOMAIN PROTEIN 1A"/>
    <property type="match status" value="1"/>
</dbReference>
<keyword evidence="2 3" id="KW-0539">Nucleus</keyword>